<organism evidence="5 6">
    <name type="scientific">Erinaceus europaeus</name>
    <name type="common">Western European hedgehog</name>
    <dbReference type="NCBI Taxonomy" id="9365"/>
    <lineage>
        <taxon>Eukaryota</taxon>
        <taxon>Metazoa</taxon>
        <taxon>Chordata</taxon>
        <taxon>Craniata</taxon>
        <taxon>Vertebrata</taxon>
        <taxon>Euteleostomi</taxon>
        <taxon>Mammalia</taxon>
        <taxon>Eutheria</taxon>
        <taxon>Laurasiatheria</taxon>
        <taxon>Eulipotyphla</taxon>
        <taxon>Erinaceidae</taxon>
        <taxon>Erinaceinae</taxon>
        <taxon>Erinaceus</taxon>
    </lineage>
</organism>
<evidence type="ECO:0000256" key="2">
    <source>
        <dbReference type="ARBA" id="ARBA00004496"/>
    </source>
</evidence>
<keyword evidence="3" id="KW-0963">Cytoplasm</keyword>
<sequence length="270" mass="30715">MLLLKCGVVTLRGLWTVNNVLKSCTIAKRVYYPEEQGFKSWSLHVVTCALDQRPVHKSSFGREGWWRVALTNTPIPGTYHLKTFIEESLLNPVIATYNFKNQGRKKPPLVQRNDPVLHDLPHYMPPDFMDLLKKQVATYSFKNQPRQSPSRLVCKDQSINLSPGQYDILPAPVPKYAARSFVFRSAVQRFPTSYFVPHEGPGPGHYNLKIPATSSVTSCFQSRVPRFLPTYSKTPGPGAYTSSRQFPKQPRTIARMGREHSLFFNNTIGF</sequence>
<dbReference type="GeneID" id="103123608"/>
<evidence type="ECO:0000256" key="3">
    <source>
        <dbReference type="ARBA" id="ARBA00022490"/>
    </source>
</evidence>
<keyword evidence="5" id="KW-1185">Reference proteome</keyword>
<dbReference type="Proteomes" id="UP001652624">
    <property type="component" value="Unplaced"/>
</dbReference>
<accession>A0ABM3WW94</accession>
<gene>
    <name evidence="6" type="primary">STPG4</name>
</gene>
<evidence type="ECO:0000313" key="6">
    <source>
        <dbReference type="RefSeq" id="XP_060040843.1"/>
    </source>
</evidence>
<dbReference type="RefSeq" id="XP_060040843.1">
    <property type="nucleotide sequence ID" value="XM_060184860.1"/>
</dbReference>
<evidence type="ECO:0000313" key="5">
    <source>
        <dbReference type="Proteomes" id="UP001652624"/>
    </source>
</evidence>
<name>A0ABM3WW94_ERIEU</name>
<evidence type="ECO:0000256" key="1">
    <source>
        <dbReference type="ARBA" id="ARBA00004123"/>
    </source>
</evidence>
<protein>
    <submittedName>
        <fullName evidence="6">Protein STPG4</fullName>
    </submittedName>
</protein>
<reference evidence="6" key="1">
    <citation type="submission" date="2025-08" db="UniProtKB">
        <authorList>
            <consortium name="RefSeq"/>
        </authorList>
    </citation>
    <scope>IDENTIFICATION</scope>
</reference>
<dbReference type="PANTHER" id="PTHR35678">
    <property type="entry name" value="PROTEIN STPG4"/>
    <property type="match status" value="1"/>
</dbReference>
<dbReference type="InterPro" id="IPR010736">
    <property type="entry name" value="SHIPPO-rpt"/>
</dbReference>
<evidence type="ECO:0000256" key="4">
    <source>
        <dbReference type="ARBA" id="ARBA00023242"/>
    </source>
</evidence>
<keyword evidence="4" id="KW-0539">Nucleus</keyword>
<dbReference type="Pfam" id="PF07004">
    <property type="entry name" value="SHIPPO-rpt"/>
    <property type="match status" value="2"/>
</dbReference>
<dbReference type="PANTHER" id="PTHR35678:SF1">
    <property type="entry name" value="PROTEIN STPG4"/>
    <property type="match status" value="1"/>
</dbReference>
<proteinExistence type="predicted"/>
<comment type="subcellular location">
    <subcellularLocation>
        <location evidence="2">Cytoplasm</location>
    </subcellularLocation>
    <subcellularLocation>
        <location evidence="1">Nucleus</location>
    </subcellularLocation>
</comment>